<dbReference type="PANTHER" id="PTHR42878">
    <property type="entry name" value="TWO-COMPONENT HISTIDINE KINASE"/>
    <property type="match status" value="1"/>
</dbReference>
<dbReference type="SUPFAM" id="SSF47384">
    <property type="entry name" value="Homodimeric domain of signal transducing histidine kinase"/>
    <property type="match status" value="1"/>
</dbReference>
<keyword evidence="9" id="KW-0067">ATP-binding</keyword>
<dbReference type="SUPFAM" id="SSF55874">
    <property type="entry name" value="ATPase domain of HSP90 chaperone/DNA topoisomerase II/histidine kinase"/>
    <property type="match status" value="1"/>
</dbReference>
<dbReference type="PANTHER" id="PTHR42878:SF15">
    <property type="entry name" value="BACTERIOPHYTOCHROME"/>
    <property type="match status" value="1"/>
</dbReference>
<evidence type="ECO:0000313" key="9">
    <source>
        <dbReference type="EMBL" id="MFC4427231.1"/>
    </source>
</evidence>
<dbReference type="InterPro" id="IPR050351">
    <property type="entry name" value="BphY/WalK/GraS-like"/>
</dbReference>
<dbReference type="Gene3D" id="1.10.287.130">
    <property type="match status" value="1"/>
</dbReference>
<feature type="coiled-coil region" evidence="6">
    <location>
        <begin position="359"/>
        <end position="397"/>
    </location>
</feature>
<dbReference type="PROSITE" id="PS50109">
    <property type="entry name" value="HIS_KIN"/>
    <property type="match status" value="1"/>
</dbReference>
<gene>
    <name evidence="9" type="ORF">ACFOZ9_13525</name>
</gene>
<dbReference type="Gene3D" id="3.30.450.40">
    <property type="match status" value="2"/>
</dbReference>
<keyword evidence="4" id="KW-0808">Transferase</keyword>
<comment type="caution">
    <text evidence="9">The sequence shown here is derived from an EMBL/GenBank/DDBJ whole genome shotgun (WGS) entry which is preliminary data.</text>
</comment>
<feature type="domain" description="Histidine kinase" evidence="8">
    <location>
        <begin position="404"/>
        <end position="617"/>
    </location>
</feature>
<dbReference type="Pfam" id="PF00512">
    <property type="entry name" value="HisKA"/>
    <property type="match status" value="1"/>
</dbReference>
<dbReference type="InterPro" id="IPR005467">
    <property type="entry name" value="His_kinase_dom"/>
</dbReference>
<feature type="region of interest" description="Disordered" evidence="7">
    <location>
        <begin position="612"/>
        <end position="634"/>
    </location>
</feature>
<comment type="catalytic activity">
    <reaction evidence="1">
        <text>ATP + protein L-histidine = ADP + protein N-phospho-L-histidine.</text>
        <dbReference type="EC" id="2.7.13.3"/>
    </reaction>
</comment>
<sequence>MPLSTESKLLDWFRFVDLLGRTDEPQAVIQAVIDEGIKAIGADGGFVSLVSEAGDALNFIGSYAYRQEALDFLKSVPLSAQLPFVMAYNRREALFLESLEQARTDYPEVAPYIQNLHGSVADLPLLVGDEALGVLALSFRQARTFSPYERTFLRVLAAQCAQALHRSQALHDERRARAQAEALQERFAYLSAASQALNISLDLTATLETLTRLAVPRLADWCSVSLPQGDHLIPVAVAHEDPAKVELVRRFTEHYPVLIEGSGAGQVFRTGEPRLTPVITEEMLRASSSDEVYLEAVRALELHSMVQVPLTVHGRTVGVMGLASSRPERTYQEQDLPFLLEVSNRAALAVENAGLYAQLQQELEQRTRAQEAVATLNTQLEARVRERTQALEEANANLEAFTYTASHDLRAPVRHIYSFAELLQRRLGTEDTRAQLLLTQIRNAAHRMDELTLGLLDLARVSSQTLAFGPVDLGALVHQVIDDLAPDLTGRQVHWEVGRLPVVCGDPRLLRQVFQNLLGNAVKYTRPRGEARVTICARTVKQELWVEISDNGVGFEPERAGQLFGLFQRLHHQTEFEGTGVGLATVQRIMTRHGGRVWADSTPGQGATFTLSFPPQPEEGPGSPGHADGHLRPS</sequence>
<dbReference type="SMART" id="SM00065">
    <property type="entry name" value="GAF"/>
    <property type="match status" value="2"/>
</dbReference>
<dbReference type="CDD" id="cd00082">
    <property type="entry name" value="HisKA"/>
    <property type="match status" value="1"/>
</dbReference>
<evidence type="ECO:0000256" key="1">
    <source>
        <dbReference type="ARBA" id="ARBA00000085"/>
    </source>
</evidence>
<evidence type="ECO:0000256" key="5">
    <source>
        <dbReference type="ARBA" id="ARBA00022777"/>
    </source>
</evidence>
<dbReference type="InterPro" id="IPR004358">
    <property type="entry name" value="Sig_transdc_His_kin-like_C"/>
</dbReference>
<dbReference type="SUPFAM" id="SSF55781">
    <property type="entry name" value="GAF domain-like"/>
    <property type="match status" value="2"/>
</dbReference>
<evidence type="ECO:0000259" key="8">
    <source>
        <dbReference type="PROSITE" id="PS50109"/>
    </source>
</evidence>
<dbReference type="Gene3D" id="3.30.565.10">
    <property type="entry name" value="Histidine kinase-like ATPase, C-terminal domain"/>
    <property type="match status" value="1"/>
</dbReference>
<dbReference type="SMART" id="SM00388">
    <property type="entry name" value="HisKA"/>
    <property type="match status" value="1"/>
</dbReference>
<dbReference type="Pfam" id="PF02518">
    <property type="entry name" value="HATPase_c"/>
    <property type="match status" value="1"/>
</dbReference>
<evidence type="ECO:0000256" key="3">
    <source>
        <dbReference type="ARBA" id="ARBA00022553"/>
    </source>
</evidence>
<evidence type="ECO:0000256" key="4">
    <source>
        <dbReference type="ARBA" id="ARBA00022679"/>
    </source>
</evidence>
<evidence type="ECO:0000256" key="7">
    <source>
        <dbReference type="SAM" id="MobiDB-lite"/>
    </source>
</evidence>
<keyword evidence="10" id="KW-1185">Reference proteome</keyword>
<evidence type="ECO:0000256" key="6">
    <source>
        <dbReference type="SAM" id="Coils"/>
    </source>
</evidence>
<dbReference type="Proteomes" id="UP001595998">
    <property type="component" value="Unassembled WGS sequence"/>
</dbReference>
<dbReference type="EC" id="2.7.13.3" evidence="2"/>
<keyword evidence="9" id="KW-0547">Nucleotide-binding</keyword>
<reference evidence="10" key="1">
    <citation type="journal article" date="2019" name="Int. J. Syst. Evol. Microbiol.">
        <title>The Global Catalogue of Microorganisms (GCM) 10K type strain sequencing project: providing services to taxonomists for standard genome sequencing and annotation.</title>
        <authorList>
            <consortium name="The Broad Institute Genomics Platform"/>
            <consortium name="The Broad Institute Genome Sequencing Center for Infectious Disease"/>
            <person name="Wu L."/>
            <person name="Ma J."/>
        </authorList>
    </citation>
    <scope>NUCLEOTIDE SEQUENCE [LARGE SCALE GENOMIC DNA]</scope>
    <source>
        <strain evidence="10">CCUG 56029</strain>
    </source>
</reference>
<keyword evidence="3" id="KW-0597">Phosphoprotein</keyword>
<dbReference type="Pfam" id="PF13185">
    <property type="entry name" value="GAF_2"/>
    <property type="match status" value="1"/>
</dbReference>
<organism evidence="9 10">
    <name type="scientific">Deinococcus navajonensis</name>
    <dbReference type="NCBI Taxonomy" id="309884"/>
    <lineage>
        <taxon>Bacteria</taxon>
        <taxon>Thermotogati</taxon>
        <taxon>Deinococcota</taxon>
        <taxon>Deinococci</taxon>
        <taxon>Deinococcales</taxon>
        <taxon>Deinococcaceae</taxon>
        <taxon>Deinococcus</taxon>
    </lineage>
</organism>
<evidence type="ECO:0000256" key="2">
    <source>
        <dbReference type="ARBA" id="ARBA00012438"/>
    </source>
</evidence>
<keyword evidence="6" id="KW-0175">Coiled coil</keyword>
<dbReference type="PRINTS" id="PR00344">
    <property type="entry name" value="BCTRLSENSOR"/>
</dbReference>
<name>A0ABV8XNT3_9DEIO</name>
<protein>
    <recommendedName>
        <fullName evidence="2">histidine kinase</fullName>
        <ecNumber evidence="2">2.7.13.3</ecNumber>
    </recommendedName>
</protein>
<proteinExistence type="predicted"/>
<dbReference type="InterPro" id="IPR036890">
    <property type="entry name" value="HATPase_C_sf"/>
</dbReference>
<dbReference type="Pfam" id="PF01590">
    <property type="entry name" value="GAF"/>
    <property type="match status" value="1"/>
</dbReference>
<dbReference type="GO" id="GO:0005524">
    <property type="term" value="F:ATP binding"/>
    <property type="evidence" value="ECO:0007669"/>
    <property type="project" value="UniProtKB-KW"/>
</dbReference>
<evidence type="ECO:0000313" key="10">
    <source>
        <dbReference type="Proteomes" id="UP001595998"/>
    </source>
</evidence>
<dbReference type="InterPro" id="IPR003594">
    <property type="entry name" value="HATPase_dom"/>
</dbReference>
<dbReference type="SMART" id="SM00387">
    <property type="entry name" value="HATPase_c"/>
    <property type="match status" value="1"/>
</dbReference>
<dbReference type="InterPro" id="IPR003661">
    <property type="entry name" value="HisK_dim/P_dom"/>
</dbReference>
<accession>A0ABV8XNT3</accession>
<dbReference type="InterPro" id="IPR029016">
    <property type="entry name" value="GAF-like_dom_sf"/>
</dbReference>
<dbReference type="RefSeq" id="WP_380040508.1">
    <property type="nucleotide sequence ID" value="NZ_JBHSEH010000020.1"/>
</dbReference>
<dbReference type="EMBL" id="JBHSEH010000020">
    <property type="protein sequence ID" value="MFC4427231.1"/>
    <property type="molecule type" value="Genomic_DNA"/>
</dbReference>
<dbReference type="InterPro" id="IPR003018">
    <property type="entry name" value="GAF"/>
</dbReference>
<keyword evidence="5" id="KW-0418">Kinase</keyword>
<dbReference type="InterPro" id="IPR036097">
    <property type="entry name" value="HisK_dim/P_sf"/>
</dbReference>